<dbReference type="PROSITE" id="PS50893">
    <property type="entry name" value="ABC_TRANSPORTER_2"/>
    <property type="match status" value="1"/>
</dbReference>
<evidence type="ECO:0000313" key="6">
    <source>
        <dbReference type="EMBL" id="OHV29384.1"/>
    </source>
</evidence>
<dbReference type="Proteomes" id="UP000179627">
    <property type="component" value="Unassembled WGS sequence"/>
</dbReference>
<keyword evidence="7" id="KW-1185">Reference proteome</keyword>
<dbReference type="FunFam" id="3.40.50.300:FF:000032">
    <property type="entry name" value="Export ABC transporter ATP-binding protein"/>
    <property type="match status" value="1"/>
</dbReference>
<protein>
    <recommendedName>
        <fullName evidence="5">ABC transporter domain-containing protein</fullName>
    </recommendedName>
</protein>
<organism evidence="6 7">
    <name type="scientific">Parafrankia colletiae</name>
    <dbReference type="NCBI Taxonomy" id="573497"/>
    <lineage>
        <taxon>Bacteria</taxon>
        <taxon>Bacillati</taxon>
        <taxon>Actinomycetota</taxon>
        <taxon>Actinomycetes</taxon>
        <taxon>Frankiales</taxon>
        <taxon>Frankiaceae</taxon>
        <taxon>Parafrankia</taxon>
    </lineage>
</organism>
<evidence type="ECO:0000256" key="1">
    <source>
        <dbReference type="ARBA" id="ARBA00005417"/>
    </source>
</evidence>
<dbReference type="InterPro" id="IPR027417">
    <property type="entry name" value="P-loop_NTPase"/>
</dbReference>
<sequence length="246" mass="26401">MVEASDLSYAYQGTDGPVPVLRGTDLTVRGGEFVAIVGPSGCGKSTLLTLLGGLEQPQAGTIRVADRDLRTLGAKELESFRQHVVAFVFQFFNLLPTLTAWENVLLGLEAMVPMPRDARQRADQWLERVGLAAKRDRFPGQLSGGEQQRVAIARALAKETPLVLADEPTGNLDEETAAAVLELFVAAQRMSGSAVVLITHDAKIAARADRVVELTRGRLHEAPWVARYGVDWPAGSPPAQAGRGPA</sequence>
<gene>
    <name evidence="6" type="ORF">CC117_08510</name>
</gene>
<dbReference type="Gene3D" id="3.40.50.300">
    <property type="entry name" value="P-loop containing nucleotide triphosphate hydrolases"/>
    <property type="match status" value="1"/>
</dbReference>
<name>A0A1S1QAX6_9ACTN</name>
<dbReference type="AlphaFoldDB" id="A0A1S1QAX6"/>
<dbReference type="EMBL" id="MBLM01000163">
    <property type="protein sequence ID" value="OHV29384.1"/>
    <property type="molecule type" value="Genomic_DNA"/>
</dbReference>
<dbReference type="Pfam" id="PF00005">
    <property type="entry name" value="ABC_tran"/>
    <property type="match status" value="1"/>
</dbReference>
<dbReference type="GO" id="GO:0022857">
    <property type="term" value="F:transmembrane transporter activity"/>
    <property type="evidence" value="ECO:0007669"/>
    <property type="project" value="UniProtKB-ARBA"/>
</dbReference>
<proteinExistence type="inferred from homology"/>
<accession>A0A1S1QAX6</accession>
<dbReference type="SUPFAM" id="SSF52540">
    <property type="entry name" value="P-loop containing nucleoside triphosphate hydrolases"/>
    <property type="match status" value="1"/>
</dbReference>
<dbReference type="PANTHER" id="PTHR24220">
    <property type="entry name" value="IMPORT ATP-BINDING PROTEIN"/>
    <property type="match status" value="1"/>
</dbReference>
<dbReference type="CDD" id="cd03255">
    <property type="entry name" value="ABC_MJ0796_LolCDE_FtsE"/>
    <property type="match status" value="1"/>
</dbReference>
<keyword evidence="2" id="KW-0813">Transport</keyword>
<dbReference type="InterPro" id="IPR015854">
    <property type="entry name" value="ABC_transpr_LolD-like"/>
</dbReference>
<keyword evidence="3" id="KW-0547">Nucleotide-binding</keyword>
<evidence type="ECO:0000256" key="2">
    <source>
        <dbReference type="ARBA" id="ARBA00022448"/>
    </source>
</evidence>
<evidence type="ECO:0000259" key="5">
    <source>
        <dbReference type="PROSITE" id="PS50893"/>
    </source>
</evidence>
<dbReference type="GO" id="GO:0005524">
    <property type="term" value="F:ATP binding"/>
    <property type="evidence" value="ECO:0007669"/>
    <property type="project" value="UniProtKB-KW"/>
</dbReference>
<dbReference type="InterPro" id="IPR017871">
    <property type="entry name" value="ABC_transporter-like_CS"/>
</dbReference>
<dbReference type="GO" id="GO:0098796">
    <property type="term" value="C:membrane protein complex"/>
    <property type="evidence" value="ECO:0007669"/>
    <property type="project" value="UniProtKB-ARBA"/>
</dbReference>
<comment type="caution">
    <text evidence="6">The sequence shown here is derived from an EMBL/GenBank/DDBJ whole genome shotgun (WGS) entry which is preliminary data.</text>
</comment>
<keyword evidence="4" id="KW-0067">ATP-binding</keyword>
<dbReference type="InterPro" id="IPR017911">
    <property type="entry name" value="MacB-like_ATP-bd"/>
</dbReference>
<reference evidence="7" key="1">
    <citation type="submission" date="2016-07" db="EMBL/GenBank/DDBJ databases">
        <title>Sequence Frankia sp. strain CcI1.17.</title>
        <authorList>
            <person name="Ghodhbane-Gtari F."/>
            <person name="Swanson E."/>
            <person name="Gueddou A."/>
            <person name="Morris K."/>
            <person name="Hezbri K."/>
            <person name="Ktari A."/>
            <person name="Nouioui I."/>
            <person name="Abebe-Akele F."/>
            <person name="Simpson S."/>
            <person name="Thomas K."/>
            <person name="Gtari M."/>
            <person name="Tisa L.S."/>
            <person name="Hurst S."/>
        </authorList>
    </citation>
    <scope>NUCLEOTIDE SEQUENCE [LARGE SCALE GENOMIC DNA]</scope>
    <source>
        <strain evidence="7">Cc1.17</strain>
    </source>
</reference>
<evidence type="ECO:0000256" key="3">
    <source>
        <dbReference type="ARBA" id="ARBA00022741"/>
    </source>
</evidence>
<dbReference type="PROSITE" id="PS00211">
    <property type="entry name" value="ABC_TRANSPORTER_1"/>
    <property type="match status" value="1"/>
</dbReference>
<dbReference type="SMART" id="SM00382">
    <property type="entry name" value="AAA"/>
    <property type="match status" value="1"/>
</dbReference>
<dbReference type="GO" id="GO:0005886">
    <property type="term" value="C:plasma membrane"/>
    <property type="evidence" value="ECO:0007669"/>
    <property type="project" value="TreeGrafter"/>
</dbReference>
<dbReference type="PANTHER" id="PTHR24220:SF689">
    <property type="entry name" value="LIPOPROTEIN-RELEASING SYSTEM ATP-BINDING PROTEIN LOLD"/>
    <property type="match status" value="1"/>
</dbReference>
<evidence type="ECO:0000256" key="4">
    <source>
        <dbReference type="ARBA" id="ARBA00022840"/>
    </source>
</evidence>
<comment type="similarity">
    <text evidence="1">Belongs to the ABC transporter superfamily.</text>
</comment>
<dbReference type="InterPro" id="IPR003439">
    <property type="entry name" value="ABC_transporter-like_ATP-bd"/>
</dbReference>
<dbReference type="InterPro" id="IPR003593">
    <property type="entry name" value="AAA+_ATPase"/>
</dbReference>
<dbReference type="GO" id="GO:0016887">
    <property type="term" value="F:ATP hydrolysis activity"/>
    <property type="evidence" value="ECO:0007669"/>
    <property type="project" value="InterPro"/>
</dbReference>
<feature type="domain" description="ABC transporter" evidence="5">
    <location>
        <begin position="2"/>
        <end position="241"/>
    </location>
</feature>
<evidence type="ECO:0000313" key="7">
    <source>
        <dbReference type="Proteomes" id="UP000179627"/>
    </source>
</evidence>